<dbReference type="Proteomes" id="UP000499080">
    <property type="component" value="Unassembled WGS sequence"/>
</dbReference>
<dbReference type="AlphaFoldDB" id="A0A4Y2E3Q1"/>
<evidence type="ECO:0000313" key="2">
    <source>
        <dbReference type="Proteomes" id="UP000499080"/>
    </source>
</evidence>
<accession>A0A4Y2E3Q1</accession>
<proteinExistence type="predicted"/>
<sequence>MEQGQAPKGLTENGLRCKHCRPKQEVTDDGKCPLGVNRHIFLPDAFSSYNDPLQLPTSTKIAPTHHSKTNYSWPSGLEPARFCYEHFGKAFVMYLCRKN</sequence>
<protein>
    <submittedName>
        <fullName evidence="1">Uncharacterized protein</fullName>
    </submittedName>
</protein>
<evidence type="ECO:0000313" key="1">
    <source>
        <dbReference type="EMBL" id="GBM22668.1"/>
    </source>
</evidence>
<reference evidence="1 2" key="1">
    <citation type="journal article" date="2019" name="Sci. Rep.">
        <title>Orb-weaving spider Araneus ventricosus genome elucidates the spidroin gene catalogue.</title>
        <authorList>
            <person name="Kono N."/>
            <person name="Nakamura H."/>
            <person name="Ohtoshi R."/>
            <person name="Moran D.A.P."/>
            <person name="Shinohara A."/>
            <person name="Yoshida Y."/>
            <person name="Fujiwara M."/>
            <person name="Mori M."/>
            <person name="Tomita M."/>
            <person name="Arakawa K."/>
        </authorList>
    </citation>
    <scope>NUCLEOTIDE SEQUENCE [LARGE SCALE GENOMIC DNA]</scope>
</reference>
<keyword evidence="2" id="KW-1185">Reference proteome</keyword>
<comment type="caution">
    <text evidence="1">The sequence shown here is derived from an EMBL/GenBank/DDBJ whole genome shotgun (WGS) entry which is preliminary data.</text>
</comment>
<gene>
    <name evidence="1" type="ORF">AVEN_144450_1</name>
</gene>
<organism evidence="1 2">
    <name type="scientific">Araneus ventricosus</name>
    <name type="common">Orbweaver spider</name>
    <name type="synonym">Epeira ventricosa</name>
    <dbReference type="NCBI Taxonomy" id="182803"/>
    <lineage>
        <taxon>Eukaryota</taxon>
        <taxon>Metazoa</taxon>
        <taxon>Ecdysozoa</taxon>
        <taxon>Arthropoda</taxon>
        <taxon>Chelicerata</taxon>
        <taxon>Arachnida</taxon>
        <taxon>Araneae</taxon>
        <taxon>Araneomorphae</taxon>
        <taxon>Entelegynae</taxon>
        <taxon>Araneoidea</taxon>
        <taxon>Araneidae</taxon>
        <taxon>Araneus</taxon>
    </lineage>
</organism>
<name>A0A4Y2E3Q1_ARAVE</name>
<dbReference type="EMBL" id="BGPR01000484">
    <property type="protein sequence ID" value="GBM22668.1"/>
    <property type="molecule type" value="Genomic_DNA"/>
</dbReference>